<dbReference type="Proteomes" id="UP000254260">
    <property type="component" value="Unassembled WGS sequence"/>
</dbReference>
<dbReference type="AlphaFoldDB" id="A0A379PRP4"/>
<accession>A0A379PRP4</accession>
<dbReference type="EMBL" id="UGUU01000002">
    <property type="protein sequence ID" value="SUE95812.1"/>
    <property type="molecule type" value="Genomic_DNA"/>
</dbReference>
<dbReference type="RefSeq" id="WP_115292670.1">
    <property type="nucleotide sequence ID" value="NZ_UGUU01000002.1"/>
</dbReference>
<evidence type="ECO:0000313" key="2">
    <source>
        <dbReference type="Proteomes" id="UP000254260"/>
    </source>
</evidence>
<name>A0A379PRP4_ECTME</name>
<sequence>MATFTVIEVDYDVGVCKVCIDLPNGGQDIIPIDPYSICASDDATEAQIRDAIAQLVEARLYQLFPPPAPRPQALLDMIGKSYSSGA</sequence>
<evidence type="ECO:0000313" key="1">
    <source>
        <dbReference type="EMBL" id="SUE95812.1"/>
    </source>
</evidence>
<gene>
    <name evidence="1" type="ORF">NCTC10899_05053</name>
</gene>
<proteinExistence type="predicted"/>
<protein>
    <submittedName>
        <fullName evidence="1">Uncharacterized protein</fullName>
    </submittedName>
</protein>
<organism evidence="1 2">
    <name type="scientific">Ectopseudomonas mendocina</name>
    <name type="common">Pseudomonas mendocina</name>
    <dbReference type="NCBI Taxonomy" id="300"/>
    <lineage>
        <taxon>Bacteria</taxon>
        <taxon>Pseudomonadati</taxon>
        <taxon>Pseudomonadota</taxon>
        <taxon>Gammaproteobacteria</taxon>
        <taxon>Pseudomonadales</taxon>
        <taxon>Pseudomonadaceae</taxon>
        <taxon>Ectopseudomonas</taxon>
    </lineage>
</organism>
<reference evidence="1 2" key="1">
    <citation type="submission" date="2018-06" db="EMBL/GenBank/DDBJ databases">
        <authorList>
            <consortium name="Pathogen Informatics"/>
            <person name="Doyle S."/>
        </authorList>
    </citation>
    <scope>NUCLEOTIDE SEQUENCE [LARGE SCALE GENOMIC DNA]</scope>
    <source>
        <strain evidence="1 2">NCTC10899</strain>
    </source>
</reference>